<protein>
    <recommendedName>
        <fullName evidence="2">Retrotransposon gag domain-containing protein</fullName>
    </recommendedName>
</protein>
<dbReference type="AlphaFoldDB" id="A0AAV9JZ56"/>
<comment type="caution">
    <text evidence="3">The sequence shown here is derived from an EMBL/GenBank/DDBJ whole genome shotgun (WGS) entry which is preliminary data.</text>
</comment>
<feature type="compositionally biased region" description="Basic and acidic residues" evidence="1">
    <location>
        <begin position="105"/>
        <end position="116"/>
    </location>
</feature>
<feature type="domain" description="Retrotransposon gag" evidence="2">
    <location>
        <begin position="3"/>
        <end position="71"/>
    </location>
</feature>
<dbReference type="Pfam" id="PF03732">
    <property type="entry name" value="Retrotrans_gag"/>
    <property type="match status" value="1"/>
</dbReference>
<dbReference type="EMBL" id="JAWPEI010000101">
    <property type="protein sequence ID" value="KAK4706328.1"/>
    <property type="molecule type" value="Genomic_DNA"/>
</dbReference>
<evidence type="ECO:0000256" key="1">
    <source>
        <dbReference type="SAM" id="MobiDB-lite"/>
    </source>
</evidence>
<feature type="compositionally biased region" description="Polar residues" evidence="1">
    <location>
        <begin position="119"/>
        <end position="130"/>
    </location>
</feature>
<keyword evidence="4" id="KW-1185">Reference proteome</keyword>
<evidence type="ECO:0000313" key="4">
    <source>
        <dbReference type="Proteomes" id="UP001311915"/>
    </source>
</evidence>
<evidence type="ECO:0000313" key="3">
    <source>
        <dbReference type="EMBL" id="KAK4706328.1"/>
    </source>
</evidence>
<evidence type="ECO:0000259" key="2">
    <source>
        <dbReference type="Pfam" id="PF03732"/>
    </source>
</evidence>
<name>A0AAV9JZ56_9SOLN</name>
<dbReference type="InterPro" id="IPR005162">
    <property type="entry name" value="Retrotrans_gag_dom"/>
</dbReference>
<gene>
    <name evidence="3" type="ORF">R3W88_034114</name>
</gene>
<feature type="region of interest" description="Disordered" evidence="1">
    <location>
        <begin position="105"/>
        <end position="130"/>
    </location>
</feature>
<reference evidence="3 4" key="1">
    <citation type="submission" date="2023-10" db="EMBL/GenBank/DDBJ databases">
        <title>Genome-Wide Identification Analysis in wild type Solanum Pinnatisectum Reveals Some Genes Defensing Phytophthora Infestans.</title>
        <authorList>
            <person name="Sun C."/>
        </authorList>
    </citation>
    <scope>NUCLEOTIDE SEQUENCE [LARGE SCALE GENOMIC DNA]</scope>
    <source>
        <strain evidence="3">LQN</strain>
        <tissue evidence="3">Leaf</tissue>
    </source>
</reference>
<sequence>MVEWETFKSTFLGRFFPRELREAKVEEFINFRQGSVIFKEYALNFTHLSKYAPSMVANSRDEMSRFLMGVSDLVEEECRTTTLHHDMDISSLMVYMQQIEESKLKKNNREVKRARTGDGNFSNARSDGQD</sequence>
<dbReference type="Proteomes" id="UP001311915">
    <property type="component" value="Unassembled WGS sequence"/>
</dbReference>
<proteinExistence type="predicted"/>
<accession>A0AAV9JZ56</accession>
<organism evidence="3 4">
    <name type="scientific">Solanum pinnatisectum</name>
    <name type="common">tansyleaf nightshade</name>
    <dbReference type="NCBI Taxonomy" id="50273"/>
    <lineage>
        <taxon>Eukaryota</taxon>
        <taxon>Viridiplantae</taxon>
        <taxon>Streptophyta</taxon>
        <taxon>Embryophyta</taxon>
        <taxon>Tracheophyta</taxon>
        <taxon>Spermatophyta</taxon>
        <taxon>Magnoliopsida</taxon>
        <taxon>eudicotyledons</taxon>
        <taxon>Gunneridae</taxon>
        <taxon>Pentapetalae</taxon>
        <taxon>asterids</taxon>
        <taxon>lamiids</taxon>
        <taxon>Solanales</taxon>
        <taxon>Solanaceae</taxon>
        <taxon>Solanoideae</taxon>
        <taxon>Solaneae</taxon>
        <taxon>Solanum</taxon>
    </lineage>
</organism>